<reference evidence="1 2" key="1">
    <citation type="submission" date="2020-08" db="EMBL/GenBank/DDBJ databases">
        <title>Genomic Encyclopedia of Type Strains, Phase IV (KMG-IV): sequencing the most valuable type-strain genomes for metagenomic binning, comparative biology and taxonomic classification.</title>
        <authorList>
            <person name="Goeker M."/>
        </authorList>
    </citation>
    <scope>NUCLEOTIDE SEQUENCE [LARGE SCALE GENOMIC DNA]</scope>
    <source>
        <strain evidence="1 2">DSM 29853</strain>
    </source>
</reference>
<dbReference type="RefSeq" id="WP_183364814.1">
    <property type="nucleotide sequence ID" value="NZ_JACIEZ010000001.1"/>
</dbReference>
<keyword evidence="2" id="KW-1185">Reference proteome</keyword>
<accession>A0A7W6NJU4</accession>
<sequence length="63" mass="7698">MRWLDRITFEICTWWTGVRMRRANPRIRSLETQIAAARRAHKPRRHLIKELRDIKTQMIREGA</sequence>
<evidence type="ECO:0000313" key="1">
    <source>
        <dbReference type="EMBL" id="MBB4063637.1"/>
    </source>
</evidence>
<dbReference type="AlphaFoldDB" id="A0A7W6NJU4"/>
<evidence type="ECO:0000313" key="2">
    <source>
        <dbReference type="Proteomes" id="UP000528286"/>
    </source>
</evidence>
<dbReference type="Proteomes" id="UP000528286">
    <property type="component" value="Unassembled WGS sequence"/>
</dbReference>
<proteinExistence type="predicted"/>
<protein>
    <submittedName>
        <fullName evidence="1">Uncharacterized protein</fullName>
    </submittedName>
</protein>
<name>A0A7W6NJU4_9HYPH</name>
<gene>
    <name evidence="1" type="ORF">GGR23_000798</name>
</gene>
<comment type="caution">
    <text evidence="1">The sequence shown here is derived from an EMBL/GenBank/DDBJ whole genome shotgun (WGS) entry which is preliminary data.</text>
</comment>
<dbReference type="EMBL" id="JACIEZ010000001">
    <property type="protein sequence ID" value="MBB4063637.1"/>
    <property type="molecule type" value="Genomic_DNA"/>
</dbReference>
<organism evidence="1 2">
    <name type="scientific">Gellertiella hungarica</name>
    <dbReference type="NCBI Taxonomy" id="1572859"/>
    <lineage>
        <taxon>Bacteria</taxon>
        <taxon>Pseudomonadati</taxon>
        <taxon>Pseudomonadota</taxon>
        <taxon>Alphaproteobacteria</taxon>
        <taxon>Hyphomicrobiales</taxon>
        <taxon>Rhizobiaceae</taxon>
        <taxon>Gellertiella</taxon>
    </lineage>
</organism>